<organism evidence="2 3">
    <name type="scientific">Thermoproteota archaeon</name>
    <dbReference type="NCBI Taxonomy" id="2056631"/>
    <lineage>
        <taxon>Archaea</taxon>
        <taxon>Thermoproteota</taxon>
    </lineage>
</organism>
<evidence type="ECO:0000313" key="3">
    <source>
        <dbReference type="Proteomes" id="UP000281962"/>
    </source>
</evidence>
<dbReference type="EMBL" id="QMQY01000053">
    <property type="protein sequence ID" value="RLE50693.1"/>
    <property type="molecule type" value="Genomic_DNA"/>
</dbReference>
<keyword evidence="1" id="KW-0812">Transmembrane</keyword>
<comment type="caution">
    <text evidence="2">The sequence shown here is derived from an EMBL/GenBank/DDBJ whole genome shotgun (WGS) entry which is preliminary data.</text>
</comment>
<feature type="transmembrane region" description="Helical" evidence="1">
    <location>
        <begin position="140"/>
        <end position="159"/>
    </location>
</feature>
<proteinExistence type="predicted"/>
<evidence type="ECO:0000256" key="1">
    <source>
        <dbReference type="SAM" id="Phobius"/>
    </source>
</evidence>
<feature type="transmembrane region" description="Helical" evidence="1">
    <location>
        <begin position="99"/>
        <end position="120"/>
    </location>
</feature>
<feature type="transmembrane region" description="Helical" evidence="1">
    <location>
        <begin position="71"/>
        <end position="87"/>
    </location>
</feature>
<evidence type="ECO:0000313" key="2">
    <source>
        <dbReference type="EMBL" id="RLE50693.1"/>
    </source>
</evidence>
<sequence>MPYPTEPLEILGAWVGALLTIFIYSYILWRENYAFRWAEHTYIASTFAVAIVQAIRLIRTNIVAPLMEGDIRYIVPIILGLMFYTLPFRRYRWISRYTVSFLIGIGFGVTVRGALSADIVKQILSSVTAPTGGTAMDWFNFIWVSLGFVFIVSYFTFTVEHKGWYYFPTKIGRYILMLGLGVYFGNTVQFRMAMLSGRVQYLLRVFKIIPWP</sequence>
<keyword evidence="1" id="KW-0472">Membrane</keyword>
<dbReference type="Proteomes" id="UP000281962">
    <property type="component" value="Unassembled WGS sequence"/>
</dbReference>
<feature type="transmembrane region" description="Helical" evidence="1">
    <location>
        <begin position="41"/>
        <end position="59"/>
    </location>
</feature>
<reference evidence="2 3" key="1">
    <citation type="submission" date="2018-06" db="EMBL/GenBank/DDBJ databases">
        <title>Extensive metabolic versatility and redundancy in microbially diverse, dynamic hydrothermal sediments.</title>
        <authorList>
            <person name="Dombrowski N."/>
            <person name="Teske A."/>
            <person name="Baker B.J."/>
        </authorList>
    </citation>
    <scope>NUCLEOTIDE SEQUENCE [LARGE SCALE GENOMIC DNA]</scope>
    <source>
        <strain evidence="2">B30_G17</strain>
    </source>
</reference>
<feature type="transmembrane region" description="Helical" evidence="1">
    <location>
        <begin position="171"/>
        <end position="192"/>
    </location>
</feature>
<dbReference type="AlphaFoldDB" id="A0A497ETJ7"/>
<gene>
    <name evidence="2" type="ORF">DRJ21_01550</name>
</gene>
<feature type="transmembrane region" description="Helical" evidence="1">
    <location>
        <begin position="12"/>
        <end position="29"/>
    </location>
</feature>
<accession>A0A497ETJ7</accession>
<keyword evidence="1" id="KW-1133">Transmembrane helix</keyword>
<name>A0A497ETJ7_9CREN</name>
<protein>
    <submittedName>
        <fullName evidence="2">Uncharacterized protein</fullName>
    </submittedName>
</protein>